<dbReference type="InterPro" id="IPR010982">
    <property type="entry name" value="Lambda_DNA-bd_dom_sf"/>
</dbReference>
<dbReference type="EMBL" id="JACRTA010000002">
    <property type="protein sequence ID" value="MBC8568218.1"/>
    <property type="molecule type" value="Genomic_DNA"/>
</dbReference>
<dbReference type="AlphaFoldDB" id="A0A926I9J0"/>
<dbReference type="InterPro" id="IPR001387">
    <property type="entry name" value="Cro/C1-type_HTH"/>
</dbReference>
<comment type="caution">
    <text evidence="2">The sequence shown here is derived from an EMBL/GenBank/DDBJ whole genome shotgun (WGS) entry which is preliminary data.</text>
</comment>
<keyword evidence="3" id="KW-1185">Reference proteome</keyword>
<dbReference type="Pfam" id="PF01381">
    <property type="entry name" value="HTH_3"/>
    <property type="match status" value="1"/>
</dbReference>
<dbReference type="SMART" id="SM00530">
    <property type="entry name" value="HTH_XRE"/>
    <property type="match status" value="1"/>
</dbReference>
<reference evidence="2" key="1">
    <citation type="submission" date="2020-08" db="EMBL/GenBank/DDBJ databases">
        <title>Genome public.</title>
        <authorList>
            <person name="Liu C."/>
            <person name="Sun Q."/>
        </authorList>
    </citation>
    <scope>NUCLEOTIDE SEQUENCE</scope>
    <source>
        <strain evidence="2">NSJ-24</strain>
    </source>
</reference>
<dbReference type="Proteomes" id="UP000610862">
    <property type="component" value="Unassembled WGS sequence"/>
</dbReference>
<evidence type="ECO:0000313" key="3">
    <source>
        <dbReference type="Proteomes" id="UP000610862"/>
    </source>
</evidence>
<organism evidence="2 3">
    <name type="scientific">Lentihominibacter hominis</name>
    <dbReference type="NCBI Taxonomy" id="2763645"/>
    <lineage>
        <taxon>Bacteria</taxon>
        <taxon>Bacillati</taxon>
        <taxon>Bacillota</taxon>
        <taxon>Clostridia</taxon>
        <taxon>Peptostreptococcales</taxon>
        <taxon>Anaerovoracaceae</taxon>
        <taxon>Lentihominibacter</taxon>
    </lineage>
</organism>
<sequence>MRANLKKARQDAGLTQKAVAEYLGVTERHYQYIENGARLGKIEYWDKLEDLFNIQQRELREIHGKEDNRGTLQKNQQAQ</sequence>
<dbReference type="SUPFAM" id="SSF47413">
    <property type="entry name" value="lambda repressor-like DNA-binding domains"/>
    <property type="match status" value="1"/>
</dbReference>
<dbReference type="CDD" id="cd00093">
    <property type="entry name" value="HTH_XRE"/>
    <property type="match status" value="1"/>
</dbReference>
<dbReference type="PROSITE" id="PS50943">
    <property type="entry name" value="HTH_CROC1"/>
    <property type="match status" value="1"/>
</dbReference>
<dbReference type="Gene3D" id="1.10.260.40">
    <property type="entry name" value="lambda repressor-like DNA-binding domains"/>
    <property type="match status" value="1"/>
</dbReference>
<name>A0A926I9J0_9FIRM</name>
<protein>
    <submittedName>
        <fullName evidence="2">Helix-turn-helix transcriptional regulator</fullName>
    </submittedName>
</protein>
<evidence type="ECO:0000259" key="1">
    <source>
        <dbReference type="PROSITE" id="PS50943"/>
    </source>
</evidence>
<dbReference type="RefSeq" id="WP_187525175.1">
    <property type="nucleotide sequence ID" value="NZ_JACRTA010000002.1"/>
</dbReference>
<feature type="domain" description="HTH cro/C1-type" evidence="1">
    <location>
        <begin position="5"/>
        <end position="59"/>
    </location>
</feature>
<accession>A0A926I9J0</accession>
<gene>
    <name evidence="2" type="ORF">H8692_05495</name>
</gene>
<proteinExistence type="predicted"/>
<dbReference type="GO" id="GO:0003677">
    <property type="term" value="F:DNA binding"/>
    <property type="evidence" value="ECO:0007669"/>
    <property type="project" value="InterPro"/>
</dbReference>
<evidence type="ECO:0000313" key="2">
    <source>
        <dbReference type="EMBL" id="MBC8568218.1"/>
    </source>
</evidence>